<evidence type="ECO:0008006" key="3">
    <source>
        <dbReference type="Google" id="ProtNLM"/>
    </source>
</evidence>
<evidence type="ECO:0000313" key="2">
    <source>
        <dbReference type="Proteomes" id="UP001146120"/>
    </source>
</evidence>
<dbReference type="AlphaFoldDB" id="A0AAV2YX48"/>
<dbReference type="InterPro" id="IPR019367">
    <property type="entry name" value="PDZ-binding_CRIPT"/>
</dbReference>
<reference evidence="1" key="1">
    <citation type="submission" date="2022-11" db="EMBL/GenBank/DDBJ databases">
        <authorList>
            <person name="Morgan W.R."/>
            <person name="Tartar A."/>
        </authorList>
    </citation>
    <scope>NUCLEOTIDE SEQUENCE</scope>
    <source>
        <strain evidence="1">ARSEF 373</strain>
    </source>
</reference>
<evidence type="ECO:0000313" key="1">
    <source>
        <dbReference type="EMBL" id="DAZ98004.1"/>
    </source>
</evidence>
<dbReference type="EMBL" id="DAKRPA010000119">
    <property type="protein sequence ID" value="DAZ98004.1"/>
    <property type="molecule type" value="Genomic_DNA"/>
</dbReference>
<comment type="caution">
    <text evidence="1">The sequence shown here is derived from an EMBL/GenBank/DDBJ whole genome shotgun (WGS) entry which is preliminary data.</text>
</comment>
<organism evidence="1 2">
    <name type="scientific">Lagenidium giganteum</name>
    <dbReference type="NCBI Taxonomy" id="4803"/>
    <lineage>
        <taxon>Eukaryota</taxon>
        <taxon>Sar</taxon>
        <taxon>Stramenopiles</taxon>
        <taxon>Oomycota</taxon>
        <taxon>Peronosporomycetes</taxon>
        <taxon>Pythiales</taxon>
        <taxon>Pythiaceae</taxon>
    </lineage>
</organism>
<dbReference type="Proteomes" id="UP001146120">
    <property type="component" value="Unassembled WGS sequence"/>
</dbReference>
<protein>
    <recommendedName>
        <fullName evidence="3">PiggyBac transposable element-derived protein 4 C-terminal zinc-ribbon domain-containing protein</fullName>
    </recommendedName>
</protein>
<feature type="non-terminal residue" evidence="1">
    <location>
        <position position="1"/>
    </location>
</feature>
<gene>
    <name evidence="1" type="ORF">N0F65_005162</name>
</gene>
<name>A0AAV2YX48_9STRA</name>
<sequence>RWNDSARNTLGGKIGSNKILTDDLEGKHTRFTPLKRKCKICRGKATQNGHYCICTRKVLRHRCL</sequence>
<proteinExistence type="predicted"/>
<reference evidence="1" key="2">
    <citation type="journal article" date="2023" name="Microbiol Resour">
        <title>Decontamination and Annotation of the Draft Genome Sequence of the Oomycete Lagenidium giganteum ARSEF 373.</title>
        <authorList>
            <person name="Morgan W.R."/>
            <person name="Tartar A."/>
        </authorList>
    </citation>
    <scope>NUCLEOTIDE SEQUENCE</scope>
    <source>
        <strain evidence="1">ARSEF 373</strain>
    </source>
</reference>
<accession>A0AAV2YX48</accession>
<dbReference type="Pfam" id="PF10235">
    <property type="entry name" value="Cript"/>
    <property type="match status" value="1"/>
</dbReference>
<keyword evidence="2" id="KW-1185">Reference proteome</keyword>